<accession>A0A7S3AFS0</accession>
<dbReference type="AlphaFoldDB" id="A0A7S3AFS0"/>
<evidence type="ECO:0000256" key="1">
    <source>
        <dbReference type="SAM" id="SignalP"/>
    </source>
</evidence>
<feature type="chain" id="PRO_5030521306" description="4Fe-4S ferredoxin-type domain-containing protein" evidence="1">
    <location>
        <begin position="17"/>
        <end position="227"/>
    </location>
</feature>
<organism evidence="2">
    <name type="scientific">Haptolina ericina</name>
    <dbReference type="NCBI Taxonomy" id="156174"/>
    <lineage>
        <taxon>Eukaryota</taxon>
        <taxon>Haptista</taxon>
        <taxon>Haptophyta</taxon>
        <taxon>Prymnesiophyceae</taxon>
        <taxon>Prymnesiales</taxon>
        <taxon>Prymnesiaceae</taxon>
        <taxon>Haptolina</taxon>
    </lineage>
</organism>
<dbReference type="EMBL" id="HBHX01007265">
    <property type="protein sequence ID" value="CAE0103356.1"/>
    <property type="molecule type" value="Transcribed_RNA"/>
</dbReference>
<evidence type="ECO:0008006" key="3">
    <source>
        <dbReference type="Google" id="ProtNLM"/>
    </source>
</evidence>
<dbReference type="Gene3D" id="3.30.70.20">
    <property type="match status" value="1"/>
</dbReference>
<gene>
    <name evidence="2" type="ORF">HERI1096_LOCUS4014</name>
</gene>
<feature type="signal peptide" evidence="1">
    <location>
        <begin position="1"/>
        <end position="16"/>
    </location>
</feature>
<sequence>MMVLVLLACAWFAPHALEPLRTSQPRLSLSRGKHEQRDEVLNAKLDAMAATPLGVPFDVTETLQSHLIERDALLSTISSSELLARDEAADLWPPNLSTTPHPDAMLFIDELSCVGCGYCPSIARSTFTMADGDEDYGTARVFQQGGDPGEVIDEAIAACPADCIHTCSREELEILEKHREMYLSDVIAGGGSTASPHWRDPLINTAWQKGAAYTRTGRRKLLDPRVR</sequence>
<proteinExistence type="predicted"/>
<evidence type="ECO:0000313" key="2">
    <source>
        <dbReference type="EMBL" id="CAE0103356.1"/>
    </source>
</evidence>
<dbReference type="PANTHER" id="PTHR45295">
    <property type="entry name" value="CHAPERONE PROTEIN DNAJ C76, CHLOROPLASTIC"/>
    <property type="match status" value="1"/>
</dbReference>
<dbReference type="Pfam" id="PF13370">
    <property type="entry name" value="Fer4_13"/>
    <property type="match status" value="1"/>
</dbReference>
<keyword evidence="1" id="KW-0732">Signal</keyword>
<name>A0A7S3AFS0_9EUKA</name>
<protein>
    <recommendedName>
        <fullName evidence="3">4Fe-4S ferredoxin-type domain-containing protein</fullName>
    </recommendedName>
</protein>
<dbReference type="PANTHER" id="PTHR45295:SF1">
    <property type="entry name" value="CHAPERONE PROTEIN DNAJ C76, CHLOROPLASTIC"/>
    <property type="match status" value="1"/>
</dbReference>
<reference evidence="2" key="1">
    <citation type="submission" date="2021-01" db="EMBL/GenBank/DDBJ databases">
        <authorList>
            <person name="Corre E."/>
            <person name="Pelletier E."/>
            <person name="Niang G."/>
            <person name="Scheremetjew M."/>
            <person name="Finn R."/>
            <person name="Kale V."/>
            <person name="Holt S."/>
            <person name="Cochrane G."/>
            <person name="Meng A."/>
            <person name="Brown T."/>
            <person name="Cohen L."/>
        </authorList>
    </citation>
    <scope>NUCLEOTIDE SEQUENCE</scope>
    <source>
        <strain evidence="2">CCMP281</strain>
    </source>
</reference>
<dbReference type="SUPFAM" id="SSF54862">
    <property type="entry name" value="4Fe-4S ferredoxins"/>
    <property type="match status" value="1"/>
</dbReference>